<feature type="compositionally biased region" description="Polar residues" evidence="1">
    <location>
        <begin position="103"/>
        <end position="115"/>
    </location>
</feature>
<evidence type="ECO:0000256" key="1">
    <source>
        <dbReference type="SAM" id="MobiDB-lite"/>
    </source>
</evidence>
<keyword evidence="2" id="KW-1185">Reference proteome</keyword>
<dbReference type="WBParaSite" id="Pan_g4915.t1">
    <property type="protein sequence ID" value="Pan_g4915.t1"/>
    <property type="gene ID" value="Pan_g4915"/>
</dbReference>
<reference evidence="2" key="1">
    <citation type="journal article" date="2013" name="Genetics">
        <title>The draft genome and transcriptome of Panagrellus redivivus are shaped by the harsh demands of a free-living lifestyle.</title>
        <authorList>
            <person name="Srinivasan J."/>
            <person name="Dillman A.R."/>
            <person name="Macchietto M.G."/>
            <person name="Heikkinen L."/>
            <person name="Lakso M."/>
            <person name="Fracchia K.M."/>
            <person name="Antoshechkin I."/>
            <person name="Mortazavi A."/>
            <person name="Wong G."/>
            <person name="Sternberg P.W."/>
        </authorList>
    </citation>
    <scope>NUCLEOTIDE SEQUENCE [LARGE SCALE GENOMIC DNA]</scope>
    <source>
        <strain evidence="2">MT8872</strain>
    </source>
</reference>
<evidence type="ECO:0000313" key="3">
    <source>
        <dbReference type="WBParaSite" id="Pan_g4915.t1"/>
    </source>
</evidence>
<feature type="compositionally biased region" description="Polar residues" evidence="1">
    <location>
        <begin position="125"/>
        <end position="135"/>
    </location>
</feature>
<reference evidence="3" key="2">
    <citation type="submission" date="2020-10" db="UniProtKB">
        <authorList>
            <consortium name="WormBaseParasite"/>
        </authorList>
    </citation>
    <scope>IDENTIFICATION</scope>
</reference>
<name>A0A7E4ZZ84_PANRE</name>
<dbReference type="AlphaFoldDB" id="A0A7E4ZZ84"/>
<sequence length="149" mass="16429">MGSSIGKHQTYTYGFPPRKVPTSDGNHYSKDFWASDPPAGPAAAKSSKSEYWIGNNDQQYRQDVFNRKSDNFYPSASTYHNQSTFQSPFTFESKAQKPKPATLQESTSCNRSASISAPRCPPPYTSGSTMQQNSLRPGPSKYIPGIASM</sequence>
<organism evidence="2 3">
    <name type="scientific">Panagrellus redivivus</name>
    <name type="common">Microworm</name>
    <dbReference type="NCBI Taxonomy" id="6233"/>
    <lineage>
        <taxon>Eukaryota</taxon>
        <taxon>Metazoa</taxon>
        <taxon>Ecdysozoa</taxon>
        <taxon>Nematoda</taxon>
        <taxon>Chromadorea</taxon>
        <taxon>Rhabditida</taxon>
        <taxon>Tylenchina</taxon>
        <taxon>Panagrolaimomorpha</taxon>
        <taxon>Panagrolaimoidea</taxon>
        <taxon>Panagrolaimidae</taxon>
        <taxon>Panagrellus</taxon>
    </lineage>
</organism>
<feature type="region of interest" description="Disordered" evidence="1">
    <location>
        <begin position="1"/>
        <end position="48"/>
    </location>
</feature>
<feature type="compositionally biased region" description="Low complexity" evidence="1">
    <location>
        <begin position="34"/>
        <end position="46"/>
    </location>
</feature>
<dbReference type="Proteomes" id="UP000492821">
    <property type="component" value="Unassembled WGS sequence"/>
</dbReference>
<proteinExistence type="predicted"/>
<evidence type="ECO:0000313" key="2">
    <source>
        <dbReference type="Proteomes" id="UP000492821"/>
    </source>
</evidence>
<feature type="compositionally biased region" description="Polar residues" evidence="1">
    <location>
        <begin position="1"/>
        <end position="12"/>
    </location>
</feature>
<protein>
    <submittedName>
        <fullName evidence="3">RBPJ-interacting and tubulin-associated protein</fullName>
    </submittedName>
</protein>
<feature type="region of interest" description="Disordered" evidence="1">
    <location>
        <begin position="91"/>
        <end position="149"/>
    </location>
</feature>
<accession>A0A7E4ZZ84</accession>